<dbReference type="Pfam" id="PF00075">
    <property type="entry name" value="RNase_H"/>
    <property type="match status" value="1"/>
</dbReference>
<accession>A0A517TWU4</accession>
<dbReference type="GO" id="GO:0004523">
    <property type="term" value="F:RNA-DNA hybrid ribonuclease activity"/>
    <property type="evidence" value="ECO:0007669"/>
    <property type="project" value="UniProtKB-EC"/>
</dbReference>
<dbReference type="OrthoDB" id="277546at2"/>
<dbReference type="KEGG" id="llh:I41_20220"/>
<keyword evidence="3" id="KW-1185">Reference proteome</keyword>
<dbReference type="InterPro" id="IPR002156">
    <property type="entry name" value="RNaseH_domain"/>
</dbReference>
<gene>
    <name evidence="2" type="primary">rnhA_2</name>
    <name evidence="2" type="ORF">I41_20220</name>
</gene>
<dbReference type="RefSeq" id="WP_145432362.1">
    <property type="nucleotide sequence ID" value="NZ_CP036339.1"/>
</dbReference>
<name>A0A517TWU4_9BACT</name>
<dbReference type="AlphaFoldDB" id="A0A517TWU4"/>
<dbReference type="InterPro" id="IPR036397">
    <property type="entry name" value="RNaseH_sf"/>
</dbReference>
<sequence length="188" mass="21064">MLTAPAVHYLLFAEATIDPSLGGSWRFVLENVATGETFSATDFEPIECHERLELLAVVRGLEAIDLSARVTLVTKSRYVNRGLKRGLNDWRANGWQWERFGRVVPVRDHDLWKRVDRALNYHQVDCRLWQFGGEVEAEPAPVMQEAEPVVVATPRRGRFTLATEGLRRATHAAGLLTDAFRPSALAAG</sequence>
<dbReference type="Gene3D" id="3.30.420.10">
    <property type="entry name" value="Ribonuclease H-like superfamily/Ribonuclease H"/>
    <property type="match status" value="1"/>
</dbReference>
<proteinExistence type="predicted"/>
<evidence type="ECO:0000313" key="3">
    <source>
        <dbReference type="Proteomes" id="UP000317909"/>
    </source>
</evidence>
<evidence type="ECO:0000313" key="2">
    <source>
        <dbReference type="EMBL" id="QDT72837.1"/>
    </source>
</evidence>
<dbReference type="Proteomes" id="UP000317909">
    <property type="component" value="Chromosome"/>
</dbReference>
<protein>
    <submittedName>
        <fullName evidence="2">Ribonuclease HI</fullName>
        <ecNumber evidence="2">3.1.26.4</ecNumber>
    </submittedName>
</protein>
<keyword evidence="2" id="KW-0378">Hydrolase</keyword>
<dbReference type="EC" id="3.1.26.4" evidence="2"/>
<dbReference type="SUPFAM" id="SSF53098">
    <property type="entry name" value="Ribonuclease H-like"/>
    <property type="match status" value="1"/>
</dbReference>
<reference evidence="2 3" key="1">
    <citation type="submission" date="2019-02" db="EMBL/GenBank/DDBJ databases">
        <title>Deep-cultivation of Planctomycetes and their phenomic and genomic characterization uncovers novel biology.</title>
        <authorList>
            <person name="Wiegand S."/>
            <person name="Jogler M."/>
            <person name="Boedeker C."/>
            <person name="Pinto D."/>
            <person name="Vollmers J."/>
            <person name="Rivas-Marin E."/>
            <person name="Kohn T."/>
            <person name="Peeters S.H."/>
            <person name="Heuer A."/>
            <person name="Rast P."/>
            <person name="Oberbeckmann S."/>
            <person name="Bunk B."/>
            <person name="Jeske O."/>
            <person name="Meyerdierks A."/>
            <person name="Storesund J.E."/>
            <person name="Kallscheuer N."/>
            <person name="Luecker S."/>
            <person name="Lage O.M."/>
            <person name="Pohl T."/>
            <person name="Merkel B.J."/>
            <person name="Hornburger P."/>
            <person name="Mueller R.-W."/>
            <person name="Bruemmer F."/>
            <person name="Labrenz M."/>
            <person name="Spormann A.M."/>
            <person name="Op den Camp H."/>
            <person name="Overmann J."/>
            <person name="Amann R."/>
            <person name="Jetten M.S.M."/>
            <person name="Mascher T."/>
            <person name="Medema M.H."/>
            <person name="Devos D.P."/>
            <person name="Kaster A.-K."/>
            <person name="Ovreas L."/>
            <person name="Rohde M."/>
            <person name="Galperin M.Y."/>
            <person name="Jogler C."/>
        </authorList>
    </citation>
    <scope>NUCLEOTIDE SEQUENCE [LARGE SCALE GENOMIC DNA]</scope>
    <source>
        <strain evidence="2 3">I41</strain>
    </source>
</reference>
<dbReference type="GO" id="GO:0003676">
    <property type="term" value="F:nucleic acid binding"/>
    <property type="evidence" value="ECO:0007669"/>
    <property type="project" value="InterPro"/>
</dbReference>
<dbReference type="EMBL" id="CP036339">
    <property type="protein sequence ID" value="QDT72837.1"/>
    <property type="molecule type" value="Genomic_DNA"/>
</dbReference>
<dbReference type="InterPro" id="IPR012337">
    <property type="entry name" value="RNaseH-like_sf"/>
</dbReference>
<organism evidence="2 3">
    <name type="scientific">Lacipirellula limnantheis</name>
    <dbReference type="NCBI Taxonomy" id="2528024"/>
    <lineage>
        <taxon>Bacteria</taxon>
        <taxon>Pseudomonadati</taxon>
        <taxon>Planctomycetota</taxon>
        <taxon>Planctomycetia</taxon>
        <taxon>Pirellulales</taxon>
        <taxon>Lacipirellulaceae</taxon>
        <taxon>Lacipirellula</taxon>
    </lineage>
</organism>
<feature type="domain" description="RNase H type-1" evidence="1">
    <location>
        <begin position="36"/>
        <end position="125"/>
    </location>
</feature>
<evidence type="ECO:0000259" key="1">
    <source>
        <dbReference type="Pfam" id="PF00075"/>
    </source>
</evidence>